<feature type="domain" description="Terminase large subunit-like endonuclease" evidence="2">
    <location>
        <begin position="213"/>
        <end position="486"/>
    </location>
</feature>
<dbReference type="AlphaFoldDB" id="H3R8Y2"/>
<dbReference type="KEGG" id="pstw:DSJ_18470"/>
<proteinExistence type="predicted"/>
<evidence type="ECO:0000259" key="2">
    <source>
        <dbReference type="Pfam" id="PF20441"/>
    </source>
</evidence>
<keyword evidence="6" id="KW-1185">Reference proteome</keyword>
<reference evidence="3 6" key="3">
    <citation type="submission" date="2016-10" db="EMBL/GenBank/DDBJ databases">
        <title>Complete Genome Assembly of Pantoea stewartii subsp. stewartii DC283, a Corn Pathogen.</title>
        <authorList>
            <person name="Duong D.A."/>
            <person name="Stevens A.M."/>
            <person name="Jensen R.V."/>
        </authorList>
    </citation>
    <scope>NUCLEOTIDE SEQUENCE [LARGE SCALE GENOMIC DNA]</scope>
    <source>
        <strain evidence="3 6">DC283</strain>
    </source>
</reference>
<dbReference type="EMBL" id="CP017581">
    <property type="protein sequence ID" value="ARF51102.1"/>
    <property type="molecule type" value="Genomic_DNA"/>
</dbReference>
<feature type="domain" description="Terminase large subunit-like ATPase" evidence="1">
    <location>
        <begin position="46"/>
        <end position="191"/>
    </location>
</feature>
<dbReference type="InterPro" id="IPR046461">
    <property type="entry name" value="TerL_ATPase"/>
</dbReference>
<gene>
    <name evidence="4" type="ORF">CKS_0078</name>
    <name evidence="3" type="ORF">DSJ_18470</name>
</gene>
<dbReference type="PANTHER" id="PTHR41287:SF1">
    <property type="entry name" value="PROTEIN YMFN"/>
    <property type="match status" value="1"/>
</dbReference>
<evidence type="ECO:0000313" key="3">
    <source>
        <dbReference type="EMBL" id="ARF51102.1"/>
    </source>
</evidence>
<reference evidence="4" key="2">
    <citation type="submission" date="2012-01" db="EMBL/GenBank/DDBJ databases">
        <authorList>
            <person name="Biehl B.S."/>
            <person name="Ding Y."/>
            <person name="Dugan-Rocha S.P."/>
            <person name="Gibbs R.A."/>
            <person name="Glasner J.D."/>
            <person name="Kovar C."/>
            <person name="Muzny D.M."/>
            <person name="Neeno-Eckwall E.C."/>
            <person name="Perna N.T."/>
            <person name="Qin X."/>
            <person name="von Bodman S.B."/>
            <person name="Weinstock G.M."/>
        </authorList>
    </citation>
    <scope>NUCLEOTIDE SEQUENCE</scope>
    <source>
        <strain evidence="4">DC283</strain>
    </source>
</reference>
<dbReference type="Gene3D" id="3.40.50.300">
    <property type="entry name" value="P-loop containing nucleotide triphosphate hydrolases"/>
    <property type="match status" value="1"/>
</dbReference>
<organism evidence="4 5">
    <name type="scientific">Pantoea stewartii subsp. stewartii DC283</name>
    <dbReference type="NCBI Taxonomy" id="660596"/>
    <lineage>
        <taxon>Bacteria</taxon>
        <taxon>Pseudomonadati</taxon>
        <taxon>Pseudomonadota</taxon>
        <taxon>Gammaproteobacteria</taxon>
        <taxon>Enterobacterales</taxon>
        <taxon>Erwiniaceae</taxon>
        <taxon>Pantoea</taxon>
    </lineage>
</organism>
<dbReference type="RefSeq" id="WP_006117822.1">
    <property type="nucleotide sequence ID" value="NZ_AHIE01000002.1"/>
</dbReference>
<dbReference type="STRING" id="660596.DSJ_18470"/>
<evidence type="ECO:0000313" key="5">
    <source>
        <dbReference type="Proteomes" id="UP000005050"/>
    </source>
</evidence>
<dbReference type="EMBL" id="AHIE01000002">
    <property type="protein sequence ID" value="EHU01645.1"/>
    <property type="molecule type" value="Genomic_DNA"/>
</dbReference>
<dbReference type="Gene3D" id="3.30.420.240">
    <property type="match status" value="1"/>
</dbReference>
<dbReference type="PANTHER" id="PTHR41287">
    <property type="match status" value="1"/>
</dbReference>
<dbReference type="Pfam" id="PF03354">
    <property type="entry name" value="TerL_ATPase"/>
    <property type="match status" value="1"/>
</dbReference>
<accession>H3R8Y2</accession>
<evidence type="ECO:0000313" key="6">
    <source>
        <dbReference type="Proteomes" id="UP000192380"/>
    </source>
</evidence>
<dbReference type="GO" id="GO:0004519">
    <property type="term" value="F:endonuclease activity"/>
    <property type="evidence" value="ECO:0007669"/>
    <property type="project" value="InterPro"/>
</dbReference>
<dbReference type="PATRIC" id="fig|660596.6.peg.314"/>
<name>H3R8Y2_PANSE</name>
<dbReference type="Proteomes" id="UP000005050">
    <property type="component" value="Unassembled WGS sequence"/>
</dbReference>
<dbReference type="Pfam" id="PF20441">
    <property type="entry name" value="TerL_nuclease"/>
    <property type="match status" value="1"/>
</dbReference>
<dbReference type="OrthoDB" id="9760250at2"/>
<sequence length="507" mass="55799">MTRGEKVIRFIEKFCIVPEGELMGQPMRLDDFQKRFLLEIYDNPAGTDKAYLSIARKNGKTGLIAAVLLAHLVGPESVQNSQIVSGAMSLEQAGIVFSLAVKMINFSPELQKIIHIIPSGKRLIGKPMNVEYKALSAEGKTTHGLSPVLAILDEVGQVTGPQSDFIDAIVTAQGAHKSPLLIAISTQAANDGDLLSIWLDDAKNSKDPHIVSHVYAAAKDADISSPETWRSANPAMGVFRSLKDMERLAEQAGRMPSFENTFRNLNLNQRISTDSPFVSRSVWEACIDESIHPGMIVGECYAGLDLSERNDLTALVVVGQDAERNWLVFPYFWTPGKTIIDRSKRDRAPYDVWAREDRMFTTPGASVEYDFVVVKLPEILADFDMTAIAFDRWRIEIFKKELDRIGLTLPMVQFGQGYKDMAPAIDTLEGALLNGKIRHANHPVMNMCAANATVIRDAAGNRKIDKSKKTGRMDGMVALAMALGAANGEGADPQGDFDDFLNRPLSM</sequence>
<evidence type="ECO:0000313" key="4">
    <source>
        <dbReference type="EMBL" id="EHU01645.1"/>
    </source>
</evidence>
<dbReference type="InterPro" id="IPR005021">
    <property type="entry name" value="Terminase_largesu-like"/>
</dbReference>
<reference evidence="4 5" key="1">
    <citation type="journal article" date="2012" name="Mol. Microbiol.">
        <title>The genetic and structural basis of two distinct terminal side branch residues in stewartan and amylovoran exopolysaccharides and their potential role in host adaptation.</title>
        <authorList>
            <person name="Wang X."/>
            <person name="Yang F."/>
            <person name="von Bodman S.B."/>
        </authorList>
    </citation>
    <scope>NUCLEOTIDE SEQUENCE [LARGE SCALE GENOMIC DNA]</scope>
    <source>
        <strain evidence="4 5">DC283</strain>
    </source>
</reference>
<evidence type="ECO:0000259" key="1">
    <source>
        <dbReference type="Pfam" id="PF03354"/>
    </source>
</evidence>
<dbReference type="InterPro" id="IPR027417">
    <property type="entry name" value="P-loop_NTPase"/>
</dbReference>
<dbReference type="Proteomes" id="UP000192380">
    <property type="component" value="Chromosome"/>
</dbReference>
<protein>
    <submittedName>
        <fullName evidence="3 4">Terminase</fullName>
    </submittedName>
</protein>
<dbReference type="InterPro" id="IPR046462">
    <property type="entry name" value="TerL_nuclease"/>
</dbReference>